<dbReference type="AlphaFoldDB" id="A0A6J6YN05"/>
<name>A0A6J6YN05_9ZZZZ</name>
<gene>
    <name evidence="1" type="ORF">UFOPK3026_00855</name>
</gene>
<dbReference type="EMBL" id="CAFAAP010000121">
    <property type="protein sequence ID" value="CAB4806667.1"/>
    <property type="molecule type" value="Genomic_DNA"/>
</dbReference>
<protein>
    <submittedName>
        <fullName evidence="1">Unannotated protein</fullName>
    </submittedName>
</protein>
<organism evidence="1">
    <name type="scientific">freshwater metagenome</name>
    <dbReference type="NCBI Taxonomy" id="449393"/>
    <lineage>
        <taxon>unclassified sequences</taxon>
        <taxon>metagenomes</taxon>
        <taxon>ecological metagenomes</taxon>
    </lineage>
</organism>
<sequence length="80" mass="8948">MTKRLFWFCLGAAAAVFGINYMKKKVEDDSEAFSSENIADTMTDMVAALKKYIVALWQGVTSGESLDDEELAKIFDNSRN</sequence>
<reference evidence="1" key="1">
    <citation type="submission" date="2020-05" db="EMBL/GenBank/DDBJ databases">
        <authorList>
            <person name="Chiriac C."/>
            <person name="Salcher M."/>
            <person name="Ghai R."/>
            <person name="Kavagutti S V."/>
        </authorList>
    </citation>
    <scope>NUCLEOTIDE SEQUENCE</scope>
</reference>
<evidence type="ECO:0000313" key="1">
    <source>
        <dbReference type="EMBL" id="CAB4806667.1"/>
    </source>
</evidence>
<accession>A0A6J6YN05</accession>
<proteinExistence type="predicted"/>